<evidence type="ECO:0008006" key="3">
    <source>
        <dbReference type="Google" id="ProtNLM"/>
    </source>
</evidence>
<comment type="caution">
    <text evidence="1">The sequence shown here is derived from an EMBL/GenBank/DDBJ whole genome shotgun (WGS) entry which is preliminary data.</text>
</comment>
<proteinExistence type="predicted"/>
<dbReference type="EMBL" id="BMWY01000004">
    <property type="protein sequence ID" value="GGZ56754.1"/>
    <property type="molecule type" value="Genomic_DNA"/>
</dbReference>
<name>A0ABQ3BTJ5_9FLAO</name>
<protein>
    <recommendedName>
        <fullName evidence="3">DUF4303 domain-containing protein</fullName>
    </recommendedName>
</protein>
<sequence>MAAKVNLNYLQQLIRETILYPSLGTLPYTIIVFSAEEVEEKYPFQEEVAFYLAFYFWDEYNEEDLVDFYKNTKEALQLEGLQKALYVEKIFLQLQNPEEYEFWLSKQIASAIGRLSGKLQPYFQLKVTNPKETSILENEQLLTQHPKMSLCNVLCLKNKKELSVN</sequence>
<gene>
    <name evidence="1" type="ORF">GCM10008088_17930</name>
</gene>
<evidence type="ECO:0000313" key="2">
    <source>
        <dbReference type="Proteomes" id="UP000615593"/>
    </source>
</evidence>
<keyword evidence="2" id="KW-1185">Reference proteome</keyword>
<reference evidence="2" key="1">
    <citation type="journal article" date="2019" name="Int. J. Syst. Evol. Microbiol.">
        <title>The Global Catalogue of Microorganisms (GCM) 10K type strain sequencing project: providing services to taxonomists for standard genome sequencing and annotation.</title>
        <authorList>
            <consortium name="The Broad Institute Genomics Platform"/>
            <consortium name="The Broad Institute Genome Sequencing Center for Infectious Disease"/>
            <person name="Wu L."/>
            <person name="Ma J."/>
        </authorList>
    </citation>
    <scope>NUCLEOTIDE SEQUENCE [LARGE SCALE GENOMIC DNA]</scope>
    <source>
        <strain evidence="2">KCTC 12708</strain>
    </source>
</reference>
<dbReference type="RefSeq" id="WP_027885696.1">
    <property type="nucleotide sequence ID" value="NZ_BMWY01000004.1"/>
</dbReference>
<dbReference type="Proteomes" id="UP000615593">
    <property type="component" value="Unassembled WGS sequence"/>
</dbReference>
<dbReference type="GeneID" id="94369458"/>
<evidence type="ECO:0000313" key="1">
    <source>
        <dbReference type="EMBL" id="GGZ56754.1"/>
    </source>
</evidence>
<accession>A0ABQ3BTJ5</accession>
<organism evidence="1 2">
    <name type="scientific">Mesonia mobilis</name>
    <dbReference type="NCBI Taxonomy" id="369791"/>
    <lineage>
        <taxon>Bacteria</taxon>
        <taxon>Pseudomonadati</taxon>
        <taxon>Bacteroidota</taxon>
        <taxon>Flavobacteriia</taxon>
        <taxon>Flavobacteriales</taxon>
        <taxon>Flavobacteriaceae</taxon>
        <taxon>Mesonia</taxon>
    </lineage>
</organism>